<reference evidence="1" key="1">
    <citation type="journal article" date="2021" name="Microb. Physiol.">
        <title>Proteogenomic Insights into the Physiology of Marine, Sulfate-Reducing, Filamentous Desulfonema limicola and Desulfonema magnum.</title>
        <authorList>
            <person name="Schnaars V."/>
            <person name="Wohlbrand L."/>
            <person name="Scheve S."/>
            <person name="Hinrichs C."/>
            <person name="Reinhardt R."/>
            <person name="Rabus R."/>
        </authorList>
    </citation>
    <scope>NUCLEOTIDE SEQUENCE</scope>
    <source>
        <strain evidence="1">4be13</strain>
    </source>
</reference>
<dbReference type="EMBL" id="CP061800">
    <property type="protein sequence ID" value="QTA84537.1"/>
    <property type="molecule type" value="Genomic_DNA"/>
</dbReference>
<organism evidence="1 2">
    <name type="scientific">Desulfonema magnum</name>
    <dbReference type="NCBI Taxonomy" id="45655"/>
    <lineage>
        <taxon>Bacteria</taxon>
        <taxon>Pseudomonadati</taxon>
        <taxon>Thermodesulfobacteriota</taxon>
        <taxon>Desulfobacteria</taxon>
        <taxon>Desulfobacterales</taxon>
        <taxon>Desulfococcaceae</taxon>
        <taxon>Desulfonema</taxon>
    </lineage>
</organism>
<keyword evidence="2" id="KW-1185">Reference proteome</keyword>
<dbReference type="KEGG" id="dmm:dnm_005340"/>
<evidence type="ECO:0000313" key="1">
    <source>
        <dbReference type="EMBL" id="QTA84537.1"/>
    </source>
</evidence>
<evidence type="ECO:0000313" key="2">
    <source>
        <dbReference type="Proteomes" id="UP000663722"/>
    </source>
</evidence>
<proteinExistence type="predicted"/>
<accession>A0A975GKE1</accession>
<dbReference type="Proteomes" id="UP000663722">
    <property type="component" value="Chromosome"/>
</dbReference>
<sequence length="47" mass="5392">MMLSSFLTINIKHIKKRHPSFVCSRVTVSRSKKFALQPRGSLSCRTL</sequence>
<protein>
    <submittedName>
        <fullName evidence="1">Uncharacterized protein</fullName>
    </submittedName>
</protein>
<name>A0A975GKE1_9BACT</name>
<gene>
    <name evidence="1" type="ORF">dnm_005340</name>
</gene>
<dbReference type="AlphaFoldDB" id="A0A975GKE1"/>